<dbReference type="Gene3D" id="1.20.1090.10">
    <property type="entry name" value="Dehydroquinate synthase-like - alpha domain"/>
    <property type="match status" value="1"/>
</dbReference>
<reference evidence="5" key="1">
    <citation type="journal article" date="2019" name="Int. J. Syst. Evol. Microbiol.">
        <title>The Global Catalogue of Microorganisms (GCM) 10K type strain sequencing project: providing services to taxonomists for standard genome sequencing and annotation.</title>
        <authorList>
            <consortium name="The Broad Institute Genomics Platform"/>
            <consortium name="The Broad Institute Genome Sequencing Center for Infectious Disease"/>
            <person name="Wu L."/>
            <person name="Ma J."/>
        </authorList>
    </citation>
    <scope>NUCLEOTIDE SEQUENCE [LARGE SCALE GENOMIC DNA]</scope>
    <source>
        <strain evidence="5">JCM 9731</strain>
    </source>
</reference>
<accession>A0ABP3FTL4</accession>
<dbReference type="InterPro" id="IPR018211">
    <property type="entry name" value="ADH_Fe_CS"/>
</dbReference>
<evidence type="ECO:0008006" key="6">
    <source>
        <dbReference type="Google" id="ProtNLM"/>
    </source>
</evidence>
<keyword evidence="2" id="KW-0479">Metal-binding</keyword>
<evidence type="ECO:0000313" key="4">
    <source>
        <dbReference type="EMBL" id="GAA0324027.1"/>
    </source>
</evidence>
<sequence length="219" mass="24300">MCVLVEPRVLLGSPARYLVAGIADTLAKWYEADVLIRDLIDPPIVVTIAHQAAKLCKDTFFEHSVQAVQDLKTNTLSPSLIKVIETNIVAGGMVGGYGDEFGRISGAHAVHNGLTTREETHHLLHGEKVAYGVLIQLVLEENLGEIQKLLPLYEKLELPYRLEHMGLHLDDQEALHTIAEAIVKPSESIHLMKGTFTPQKMYQAFLTLEAYINKQTLTV</sequence>
<evidence type="ECO:0000256" key="1">
    <source>
        <dbReference type="ARBA" id="ARBA00007358"/>
    </source>
</evidence>
<gene>
    <name evidence="4" type="ORF">GCM10008967_13210</name>
</gene>
<keyword evidence="3" id="KW-0560">Oxidoreductase</keyword>
<dbReference type="SUPFAM" id="SSF56796">
    <property type="entry name" value="Dehydroquinate synthase-like"/>
    <property type="match status" value="1"/>
</dbReference>
<evidence type="ECO:0000313" key="5">
    <source>
        <dbReference type="Proteomes" id="UP001500782"/>
    </source>
</evidence>
<dbReference type="PANTHER" id="PTHR43616:SF3">
    <property type="entry name" value="HYDROXYCARBOXYLATE DEHYDROGENASE A"/>
    <property type="match status" value="1"/>
</dbReference>
<dbReference type="InterPro" id="IPR016205">
    <property type="entry name" value="Glycerol_DH"/>
</dbReference>
<evidence type="ECO:0000256" key="2">
    <source>
        <dbReference type="ARBA" id="ARBA00022723"/>
    </source>
</evidence>
<dbReference type="PROSITE" id="PS00913">
    <property type="entry name" value="ADH_IRON_1"/>
    <property type="match status" value="1"/>
</dbReference>
<evidence type="ECO:0000256" key="3">
    <source>
        <dbReference type="ARBA" id="ARBA00023002"/>
    </source>
</evidence>
<comment type="similarity">
    <text evidence="1">Belongs to the iron-containing alcohol dehydrogenase family.</text>
</comment>
<organism evidence="4 5">
    <name type="scientific">Bacillus carboniphilus</name>
    <dbReference type="NCBI Taxonomy" id="86663"/>
    <lineage>
        <taxon>Bacteria</taxon>
        <taxon>Bacillati</taxon>
        <taxon>Bacillota</taxon>
        <taxon>Bacilli</taxon>
        <taxon>Bacillales</taxon>
        <taxon>Bacillaceae</taxon>
        <taxon>Bacillus</taxon>
    </lineage>
</organism>
<dbReference type="CDD" id="cd08172">
    <property type="entry name" value="GlyDH-like"/>
    <property type="match status" value="1"/>
</dbReference>
<dbReference type="PANTHER" id="PTHR43616">
    <property type="entry name" value="GLYCEROL DEHYDROGENASE"/>
    <property type="match status" value="1"/>
</dbReference>
<keyword evidence="5" id="KW-1185">Reference proteome</keyword>
<protein>
    <recommendedName>
        <fullName evidence="6">Glycerol dehydrogenase</fullName>
    </recommendedName>
</protein>
<name>A0ABP3FTL4_9BACI</name>
<comment type="caution">
    <text evidence="4">The sequence shown here is derived from an EMBL/GenBank/DDBJ whole genome shotgun (WGS) entry which is preliminary data.</text>
</comment>
<proteinExistence type="inferred from homology"/>
<dbReference type="Proteomes" id="UP001500782">
    <property type="component" value="Unassembled WGS sequence"/>
</dbReference>
<dbReference type="EMBL" id="BAAADJ010000014">
    <property type="protein sequence ID" value="GAA0324027.1"/>
    <property type="molecule type" value="Genomic_DNA"/>
</dbReference>